<dbReference type="STRING" id="278856.A0A212FB68"/>
<sequence>MLTNLICTTCKRTFKSYKAYHMHKKRKSKSCVVAQDENVNIEGVEITCQFCGKYIKGRNKVYRHLKSHTDKRLPCTVCGKVVRGINFHLHMRRHSGVRPFVCEKCPSRFYTRAELCNHTRWVHSSKNKYYKCDICDYKSVRPHKVKSHMSRHTDINVACKICGRFFLSNERLALHEKTHFEDEKKYSCPHCDVKFFKRDSVRRHIKVKHVSELSEDKNDETKTELVGATVSGFKDKDKTRKVT</sequence>
<accession>A0A212FB68</accession>
<keyword evidence="3" id="KW-0677">Repeat</keyword>
<evidence type="ECO:0000256" key="6">
    <source>
        <dbReference type="ARBA" id="ARBA00023242"/>
    </source>
</evidence>
<gene>
    <name evidence="9" type="ORF">KGM_208797</name>
</gene>
<dbReference type="PANTHER" id="PTHR24394:SF29">
    <property type="entry name" value="MYONEURIN"/>
    <property type="match status" value="1"/>
</dbReference>
<evidence type="ECO:0000313" key="9">
    <source>
        <dbReference type="EMBL" id="OWR50963.1"/>
    </source>
</evidence>
<evidence type="ECO:0000259" key="8">
    <source>
        <dbReference type="PROSITE" id="PS50157"/>
    </source>
</evidence>
<dbReference type="GO" id="GO:0005634">
    <property type="term" value="C:nucleus"/>
    <property type="evidence" value="ECO:0007669"/>
    <property type="project" value="UniProtKB-SubCell"/>
</dbReference>
<dbReference type="PANTHER" id="PTHR24394">
    <property type="entry name" value="ZINC FINGER PROTEIN"/>
    <property type="match status" value="1"/>
</dbReference>
<dbReference type="GO" id="GO:0000981">
    <property type="term" value="F:DNA-binding transcription factor activity, RNA polymerase II-specific"/>
    <property type="evidence" value="ECO:0007669"/>
    <property type="project" value="TreeGrafter"/>
</dbReference>
<feature type="domain" description="C2H2-type" evidence="8">
    <location>
        <begin position="100"/>
        <end position="128"/>
    </location>
</feature>
<dbReference type="InParanoid" id="A0A212FB68"/>
<keyword evidence="10" id="KW-1185">Reference proteome</keyword>
<name>A0A212FB68_DANPL</name>
<dbReference type="SUPFAM" id="SSF57667">
    <property type="entry name" value="beta-beta-alpha zinc fingers"/>
    <property type="match status" value="2"/>
</dbReference>
<feature type="domain" description="C2H2-type" evidence="8">
    <location>
        <begin position="157"/>
        <end position="184"/>
    </location>
</feature>
<keyword evidence="4 7" id="KW-0863">Zinc-finger</keyword>
<proteinExistence type="predicted"/>
<evidence type="ECO:0000256" key="2">
    <source>
        <dbReference type="ARBA" id="ARBA00022723"/>
    </source>
</evidence>
<evidence type="ECO:0000313" key="10">
    <source>
        <dbReference type="Proteomes" id="UP000007151"/>
    </source>
</evidence>
<comment type="subcellular location">
    <subcellularLocation>
        <location evidence="1">Nucleus</location>
    </subcellularLocation>
</comment>
<organism evidence="9 10">
    <name type="scientific">Danaus plexippus plexippus</name>
    <dbReference type="NCBI Taxonomy" id="278856"/>
    <lineage>
        <taxon>Eukaryota</taxon>
        <taxon>Metazoa</taxon>
        <taxon>Ecdysozoa</taxon>
        <taxon>Arthropoda</taxon>
        <taxon>Hexapoda</taxon>
        <taxon>Insecta</taxon>
        <taxon>Pterygota</taxon>
        <taxon>Neoptera</taxon>
        <taxon>Endopterygota</taxon>
        <taxon>Lepidoptera</taxon>
        <taxon>Glossata</taxon>
        <taxon>Ditrysia</taxon>
        <taxon>Papilionoidea</taxon>
        <taxon>Nymphalidae</taxon>
        <taxon>Danainae</taxon>
        <taxon>Danaini</taxon>
        <taxon>Danaina</taxon>
        <taxon>Danaus</taxon>
        <taxon>Danaus</taxon>
    </lineage>
</organism>
<reference evidence="9 10" key="1">
    <citation type="journal article" date="2011" name="Cell">
        <title>The monarch butterfly genome yields insights into long-distance migration.</title>
        <authorList>
            <person name="Zhan S."/>
            <person name="Merlin C."/>
            <person name="Boore J.L."/>
            <person name="Reppert S.M."/>
        </authorList>
    </citation>
    <scope>NUCLEOTIDE SEQUENCE [LARGE SCALE GENOMIC DNA]</scope>
    <source>
        <strain evidence="9">F-2</strain>
    </source>
</reference>
<dbReference type="InterPro" id="IPR036236">
    <property type="entry name" value="Znf_C2H2_sf"/>
</dbReference>
<dbReference type="Pfam" id="PF00096">
    <property type="entry name" value="zf-C2H2"/>
    <property type="match status" value="2"/>
</dbReference>
<evidence type="ECO:0000256" key="4">
    <source>
        <dbReference type="ARBA" id="ARBA00022771"/>
    </source>
</evidence>
<comment type="caution">
    <text evidence="9">The sequence shown here is derived from an EMBL/GenBank/DDBJ whole genome shotgun (WGS) entry which is preliminary data.</text>
</comment>
<dbReference type="Gene3D" id="3.30.160.60">
    <property type="entry name" value="Classic Zinc Finger"/>
    <property type="match status" value="3"/>
</dbReference>
<dbReference type="GO" id="GO:0008270">
    <property type="term" value="F:zinc ion binding"/>
    <property type="evidence" value="ECO:0007669"/>
    <property type="project" value="UniProtKB-KW"/>
</dbReference>
<protein>
    <submittedName>
        <fullName evidence="9">Gonadotropin inducible transcription factor</fullName>
    </submittedName>
</protein>
<dbReference type="eggNOG" id="KOG1721">
    <property type="taxonomic scope" value="Eukaryota"/>
</dbReference>
<evidence type="ECO:0000256" key="7">
    <source>
        <dbReference type="PROSITE-ProRule" id="PRU00042"/>
    </source>
</evidence>
<dbReference type="PROSITE" id="PS50157">
    <property type="entry name" value="ZINC_FINGER_C2H2_2"/>
    <property type="match status" value="4"/>
</dbReference>
<feature type="domain" description="C2H2-type" evidence="8">
    <location>
        <begin position="186"/>
        <end position="214"/>
    </location>
</feature>
<evidence type="ECO:0000256" key="3">
    <source>
        <dbReference type="ARBA" id="ARBA00022737"/>
    </source>
</evidence>
<dbReference type="EMBL" id="AGBW02009378">
    <property type="protein sequence ID" value="OWR50963.1"/>
    <property type="molecule type" value="Genomic_DNA"/>
</dbReference>
<dbReference type="AlphaFoldDB" id="A0A212FB68"/>
<dbReference type="KEGG" id="dpl:KGM_208797"/>
<keyword evidence="5" id="KW-0862">Zinc</keyword>
<dbReference type="Proteomes" id="UP000007151">
    <property type="component" value="Unassembled WGS sequence"/>
</dbReference>
<evidence type="ECO:0000256" key="1">
    <source>
        <dbReference type="ARBA" id="ARBA00004123"/>
    </source>
</evidence>
<keyword evidence="2" id="KW-0479">Metal-binding</keyword>
<dbReference type="PROSITE" id="PS00028">
    <property type="entry name" value="ZINC_FINGER_C2H2_1"/>
    <property type="match status" value="4"/>
</dbReference>
<feature type="domain" description="C2H2-type" evidence="8">
    <location>
        <begin position="46"/>
        <end position="73"/>
    </location>
</feature>
<dbReference type="InterPro" id="IPR013087">
    <property type="entry name" value="Znf_C2H2_type"/>
</dbReference>
<keyword evidence="6" id="KW-0539">Nucleus</keyword>
<evidence type="ECO:0000256" key="5">
    <source>
        <dbReference type="ARBA" id="ARBA00022833"/>
    </source>
</evidence>
<dbReference type="SMART" id="SM00355">
    <property type="entry name" value="ZnF_C2H2"/>
    <property type="match status" value="7"/>
</dbReference>